<feature type="compositionally biased region" description="Pro residues" evidence="1">
    <location>
        <begin position="119"/>
        <end position="128"/>
    </location>
</feature>
<accession>A0A0P7TTW1</accession>
<name>A0A0P7TTW1_SCLFO</name>
<feature type="compositionally biased region" description="Basic residues" evidence="1">
    <location>
        <begin position="18"/>
        <end position="34"/>
    </location>
</feature>
<dbReference type="Proteomes" id="UP000034805">
    <property type="component" value="Unassembled WGS sequence"/>
</dbReference>
<dbReference type="AlphaFoldDB" id="A0A0P7TTW1"/>
<feature type="region of interest" description="Disordered" evidence="1">
    <location>
        <begin position="1"/>
        <end position="133"/>
    </location>
</feature>
<reference evidence="2 3" key="1">
    <citation type="submission" date="2015-08" db="EMBL/GenBank/DDBJ databases">
        <title>The genome of the Asian arowana (Scleropages formosus).</title>
        <authorList>
            <person name="Tan M.H."/>
            <person name="Gan H.M."/>
            <person name="Croft L.J."/>
            <person name="Austin C.M."/>
        </authorList>
    </citation>
    <scope>NUCLEOTIDE SEQUENCE [LARGE SCALE GENOMIC DNA]</scope>
    <source>
        <strain evidence="2">Aro1</strain>
    </source>
</reference>
<sequence>KRHRNLNRKPTDLLRPLARSHRNPPRSPSLRRRSSPGPVPPKLRGLKRRKRASPRPHPLREGATRQALASPPGGRERSSLPHGRSLSRCRRERRSHQPRSPNPRPGPPQRAALSCRPLQPHPLSWPPPSRRRKMRATRSWLSCSRKLSCGTKRKWHTRTRMEMTQCARVL</sequence>
<feature type="compositionally biased region" description="Basic residues" evidence="1">
    <location>
        <begin position="44"/>
        <end position="54"/>
    </location>
</feature>
<evidence type="ECO:0000256" key="1">
    <source>
        <dbReference type="SAM" id="MobiDB-lite"/>
    </source>
</evidence>
<protein>
    <submittedName>
        <fullName evidence="2">Uncharacterized protein</fullName>
    </submittedName>
</protein>
<dbReference type="EMBL" id="JARO02006787">
    <property type="protein sequence ID" value="KPP64774.1"/>
    <property type="molecule type" value="Genomic_DNA"/>
</dbReference>
<comment type="caution">
    <text evidence="2">The sequence shown here is derived from an EMBL/GenBank/DDBJ whole genome shotgun (WGS) entry which is preliminary data.</text>
</comment>
<proteinExistence type="predicted"/>
<feature type="compositionally biased region" description="Basic residues" evidence="1">
    <location>
        <begin position="85"/>
        <end position="97"/>
    </location>
</feature>
<evidence type="ECO:0000313" key="2">
    <source>
        <dbReference type="EMBL" id="KPP64774.1"/>
    </source>
</evidence>
<organism evidence="2 3">
    <name type="scientific">Scleropages formosus</name>
    <name type="common">Asian bonytongue</name>
    <name type="synonym">Osteoglossum formosum</name>
    <dbReference type="NCBI Taxonomy" id="113540"/>
    <lineage>
        <taxon>Eukaryota</taxon>
        <taxon>Metazoa</taxon>
        <taxon>Chordata</taxon>
        <taxon>Craniata</taxon>
        <taxon>Vertebrata</taxon>
        <taxon>Euteleostomi</taxon>
        <taxon>Actinopterygii</taxon>
        <taxon>Neopterygii</taxon>
        <taxon>Teleostei</taxon>
        <taxon>Osteoglossocephala</taxon>
        <taxon>Osteoglossomorpha</taxon>
        <taxon>Osteoglossiformes</taxon>
        <taxon>Osteoglossidae</taxon>
        <taxon>Scleropages</taxon>
    </lineage>
</organism>
<gene>
    <name evidence="2" type="ORF">Z043_116847</name>
</gene>
<evidence type="ECO:0000313" key="3">
    <source>
        <dbReference type="Proteomes" id="UP000034805"/>
    </source>
</evidence>
<feature type="non-terminal residue" evidence="2">
    <location>
        <position position="170"/>
    </location>
</feature>
<feature type="non-terminal residue" evidence="2">
    <location>
        <position position="1"/>
    </location>
</feature>